<dbReference type="GeneID" id="92514476"/>
<comment type="subcellular location">
    <subcellularLocation>
        <location evidence="1">Golgi apparatus membrane</location>
        <topology evidence="1">Multi-pass membrane protein</topology>
    </subcellularLocation>
</comment>
<dbReference type="InterPro" id="IPR019185">
    <property type="entry name" value="Integral_membrane_SYS1-rel"/>
</dbReference>
<evidence type="ECO:0000256" key="6">
    <source>
        <dbReference type="ARBA" id="ARBA00022989"/>
    </source>
</evidence>
<dbReference type="GO" id="GO:0043001">
    <property type="term" value="P:Golgi to plasma membrane protein transport"/>
    <property type="evidence" value="ECO:0007669"/>
    <property type="project" value="TreeGrafter"/>
</dbReference>
<keyword evidence="3" id="KW-0813">Transport</keyword>
<dbReference type="GO" id="GO:0000139">
    <property type="term" value="C:Golgi membrane"/>
    <property type="evidence" value="ECO:0007669"/>
    <property type="project" value="UniProtKB-SubCell"/>
</dbReference>
<gene>
    <name evidence="10" type="ORF">LSCM1_04456</name>
</gene>
<keyword evidence="8 9" id="KW-0472">Membrane</keyword>
<protein>
    <submittedName>
        <fullName evidence="10">Uncharacterized protein</fullName>
    </submittedName>
</protein>
<evidence type="ECO:0000256" key="7">
    <source>
        <dbReference type="ARBA" id="ARBA00023034"/>
    </source>
</evidence>
<dbReference type="Proteomes" id="UP000673552">
    <property type="component" value="Unassembled WGS sequence"/>
</dbReference>
<accession>A0A836KKD8</accession>
<keyword evidence="5" id="KW-0653">Protein transport</keyword>
<reference evidence="11" key="1">
    <citation type="journal article" date="2021" name="Microbiol. Resour. Announc.">
        <title>LGAAP: Leishmaniinae Genome Assembly and Annotation Pipeline.</title>
        <authorList>
            <person name="Almutairi H."/>
            <person name="Urbaniak M.D."/>
            <person name="Bates M.D."/>
            <person name="Jariyapan N."/>
            <person name="Kwakye-Nuako G."/>
            <person name="Thomaz-Soccol V."/>
            <person name="Al-Salem W.S."/>
            <person name="Dillon R.J."/>
            <person name="Bates P.A."/>
            <person name="Gatherer D."/>
        </authorList>
    </citation>
    <scope>NUCLEOTIDE SEQUENCE [LARGE SCALE GENOMIC DNA]</scope>
</reference>
<dbReference type="GO" id="GO:0005802">
    <property type="term" value="C:trans-Golgi network"/>
    <property type="evidence" value="ECO:0007669"/>
    <property type="project" value="TreeGrafter"/>
</dbReference>
<evidence type="ECO:0000256" key="8">
    <source>
        <dbReference type="ARBA" id="ARBA00023136"/>
    </source>
</evidence>
<feature type="transmembrane region" description="Helical" evidence="9">
    <location>
        <begin position="196"/>
        <end position="215"/>
    </location>
</feature>
<dbReference type="GO" id="GO:0005829">
    <property type="term" value="C:cytosol"/>
    <property type="evidence" value="ECO:0007669"/>
    <property type="project" value="GOC"/>
</dbReference>
<name>A0A836KKD8_9TRYP</name>
<dbReference type="PANTHER" id="PTHR12952:SF0">
    <property type="entry name" value="PROTEIN SYS1 HOMOLOG"/>
    <property type="match status" value="1"/>
</dbReference>
<keyword evidence="11" id="KW-1185">Reference proteome</keyword>
<keyword evidence="6 9" id="KW-1133">Transmembrane helix</keyword>
<comment type="similarity">
    <text evidence="2">Belongs to the SYS1 family.</text>
</comment>
<feature type="transmembrane region" description="Helical" evidence="9">
    <location>
        <begin position="15"/>
        <end position="37"/>
    </location>
</feature>
<evidence type="ECO:0000256" key="1">
    <source>
        <dbReference type="ARBA" id="ARBA00004653"/>
    </source>
</evidence>
<evidence type="ECO:0000313" key="10">
    <source>
        <dbReference type="EMBL" id="KAG5473825.1"/>
    </source>
</evidence>
<evidence type="ECO:0000313" key="11">
    <source>
        <dbReference type="Proteomes" id="UP000673552"/>
    </source>
</evidence>
<keyword evidence="7" id="KW-0333">Golgi apparatus</keyword>
<dbReference type="GO" id="GO:0034067">
    <property type="term" value="P:protein localization to Golgi apparatus"/>
    <property type="evidence" value="ECO:0007669"/>
    <property type="project" value="TreeGrafter"/>
</dbReference>
<dbReference type="PANTHER" id="PTHR12952">
    <property type="entry name" value="SYS1"/>
    <property type="match status" value="1"/>
</dbReference>
<dbReference type="KEGG" id="lmat:92514476"/>
<reference evidence="11" key="2">
    <citation type="journal article" date="2021" name="Sci. Data">
        <title>Chromosome-scale genome sequencing, assembly and annotation of six genomes from subfamily Leishmaniinae.</title>
        <authorList>
            <person name="Almutairi H."/>
            <person name="Urbaniak M.D."/>
            <person name="Bates M.D."/>
            <person name="Jariyapan N."/>
            <person name="Kwakye-Nuako G."/>
            <person name="Thomaz Soccol V."/>
            <person name="Al-Salem W.S."/>
            <person name="Dillon R.J."/>
            <person name="Bates P.A."/>
            <person name="Gatherer D."/>
        </authorList>
    </citation>
    <scope>NUCLEOTIDE SEQUENCE [LARGE SCALE GENOMIC DNA]</scope>
</reference>
<organism evidence="10 11">
    <name type="scientific">Leishmania martiniquensis</name>
    <dbReference type="NCBI Taxonomy" id="1580590"/>
    <lineage>
        <taxon>Eukaryota</taxon>
        <taxon>Discoba</taxon>
        <taxon>Euglenozoa</taxon>
        <taxon>Kinetoplastea</taxon>
        <taxon>Metakinetoplastina</taxon>
        <taxon>Trypanosomatida</taxon>
        <taxon>Trypanosomatidae</taxon>
        <taxon>Leishmaniinae</taxon>
        <taxon>Leishmania</taxon>
    </lineage>
</organism>
<dbReference type="EMBL" id="JAFEUZ010000029">
    <property type="protein sequence ID" value="KAG5473825.1"/>
    <property type="molecule type" value="Genomic_DNA"/>
</dbReference>
<sequence length="378" mass="40747">MAIGLGRTISNPTFLLLQMLHAVSLFFVMLGVARVVLGMAELSMGAAASAETRALPIAKGGLMLPGIKGRPYTAPEDTAQQALQPLYELRKVVSRGANVLDLPREDALFLEVRTTGPPAASLSFLELLSYCFHVPLASLFAEPLGLRRGSTAEGQKAPTLAHLEAFPNGLLGEDIALPEDDDPIAERLRGESESRFYLQHLFAALLCAYPLAALLQRRKLVLDFVLTIYVSYWLLTNIILQRLLGGGLRWWASCVLGMSVMYAATYVLCRRKELQEVRLSGGGAAATGAGVPPTTTMWLKDCRGEDDLIGEEMRVIFRETPRPNALGGCADAHGNGSPHDAAGRARFPAPAPSTNNVKAIAVDGSRPSEEVIHKHKAV</sequence>
<evidence type="ECO:0000256" key="4">
    <source>
        <dbReference type="ARBA" id="ARBA00022692"/>
    </source>
</evidence>
<feature type="transmembrane region" description="Helical" evidence="9">
    <location>
        <begin position="222"/>
        <end position="244"/>
    </location>
</feature>
<keyword evidence="4 9" id="KW-0812">Transmembrane</keyword>
<comment type="caution">
    <text evidence="10">The sequence shown here is derived from an EMBL/GenBank/DDBJ whole genome shotgun (WGS) entry which is preliminary data.</text>
</comment>
<dbReference type="AlphaFoldDB" id="A0A836KKD8"/>
<proteinExistence type="inferred from homology"/>
<dbReference type="OrthoDB" id="262164at2759"/>
<evidence type="ECO:0000256" key="2">
    <source>
        <dbReference type="ARBA" id="ARBA00008160"/>
    </source>
</evidence>
<dbReference type="Pfam" id="PF09801">
    <property type="entry name" value="SYS1"/>
    <property type="match status" value="1"/>
</dbReference>
<dbReference type="RefSeq" id="XP_067177059.1">
    <property type="nucleotide sequence ID" value="XM_067321964.1"/>
</dbReference>
<feature type="transmembrane region" description="Helical" evidence="9">
    <location>
        <begin position="250"/>
        <end position="269"/>
    </location>
</feature>
<evidence type="ECO:0000256" key="3">
    <source>
        <dbReference type="ARBA" id="ARBA00022448"/>
    </source>
</evidence>
<evidence type="ECO:0000256" key="9">
    <source>
        <dbReference type="SAM" id="Phobius"/>
    </source>
</evidence>
<dbReference type="GO" id="GO:0006895">
    <property type="term" value="P:Golgi to endosome transport"/>
    <property type="evidence" value="ECO:0007669"/>
    <property type="project" value="TreeGrafter"/>
</dbReference>
<evidence type="ECO:0000256" key="5">
    <source>
        <dbReference type="ARBA" id="ARBA00022927"/>
    </source>
</evidence>